<reference evidence="1 2" key="1">
    <citation type="journal article" date="2011" name="J. Microbiol.">
        <title>Complete genome of Leptospirillum ferriphilum ML-04 provides insight into its physiology and environmental adaptation.</title>
        <authorList>
            <person name="Mi S."/>
            <person name="Song J."/>
            <person name="Lin J."/>
            <person name="Che Y."/>
            <person name="Zheng H."/>
            <person name="Lin J."/>
        </authorList>
    </citation>
    <scope>NUCLEOTIDE SEQUENCE [LARGE SCALE GENOMIC DNA]</scope>
    <source>
        <strain evidence="1 2">ML-04</strain>
    </source>
</reference>
<evidence type="ECO:0000313" key="2">
    <source>
        <dbReference type="Proteomes" id="UP000006177"/>
    </source>
</evidence>
<accession>J9ZC77</accession>
<dbReference type="Proteomes" id="UP000006177">
    <property type="component" value="Chromosome"/>
</dbReference>
<sequence>MFWFPAIRVIGRTRASIVQGIGRVYHKPVRLLWITAHKGRLGRCRQSMKEQ</sequence>
<dbReference type="AlphaFoldDB" id="J9ZC77"/>
<organism evidence="1 2">
    <name type="scientific">Leptospirillum ferriphilum (strain ML-04)</name>
    <dbReference type="NCBI Taxonomy" id="1048260"/>
    <lineage>
        <taxon>Bacteria</taxon>
        <taxon>Pseudomonadati</taxon>
        <taxon>Nitrospirota</taxon>
        <taxon>Nitrospiria</taxon>
        <taxon>Nitrospirales</taxon>
        <taxon>Nitrospiraceae</taxon>
        <taxon>Leptospirillum</taxon>
    </lineage>
</organism>
<dbReference type="PATRIC" id="fig|1048260.3.peg.2037"/>
<dbReference type="EMBL" id="CP002919">
    <property type="protein sequence ID" value="AFS54079.1"/>
    <property type="molecule type" value="Genomic_DNA"/>
</dbReference>
<dbReference type="KEGG" id="lfi:LFML04_1879"/>
<name>J9ZC77_LEPFM</name>
<dbReference type="STRING" id="1048260.LFML04_1879"/>
<protein>
    <submittedName>
        <fullName evidence="1">Uncharacterized protein</fullName>
    </submittedName>
</protein>
<dbReference type="HOGENOM" id="CLU_3100365_0_0_0"/>
<evidence type="ECO:0000313" key="1">
    <source>
        <dbReference type="EMBL" id="AFS54079.1"/>
    </source>
</evidence>
<gene>
    <name evidence="1" type="ordered locus">LFML04_1879</name>
</gene>
<proteinExistence type="predicted"/>